<dbReference type="RefSeq" id="WP_069377768.1">
    <property type="nucleotide sequence ID" value="NZ_CP017141.1"/>
</dbReference>
<keyword evidence="3" id="KW-1185">Reference proteome</keyword>
<dbReference type="Proteomes" id="UP000094313">
    <property type="component" value="Chromosome"/>
</dbReference>
<gene>
    <name evidence="2" type="ORF">BFS30_02150</name>
</gene>
<evidence type="ECO:0000313" key="3">
    <source>
        <dbReference type="Proteomes" id="UP000094313"/>
    </source>
</evidence>
<dbReference type="GO" id="GO:0016491">
    <property type="term" value="F:oxidoreductase activity"/>
    <property type="evidence" value="ECO:0007669"/>
    <property type="project" value="InterPro"/>
</dbReference>
<accession>A0A1D7QBL4</accession>
<dbReference type="InterPro" id="IPR000866">
    <property type="entry name" value="AhpC/TSA"/>
</dbReference>
<reference evidence="2 3" key="1">
    <citation type="submission" date="2016-08" db="EMBL/GenBank/DDBJ databases">
        <authorList>
            <person name="Seilhamer J.J."/>
        </authorList>
    </citation>
    <scope>NUCLEOTIDE SEQUENCE [LARGE SCALE GENOMIC DNA]</scope>
    <source>
        <strain evidence="2 3">DX4</strain>
    </source>
</reference>
<dbReference type="SUPFAM" id="SSF52833">
    <property type="entry name" value="Thioredoxin-like"/>
    <property type="match status" value="1"/>
</dbReference>
<evidence type="ECO:0000259" key="1">
    <source>
        <dbReference type="PROSITE" id="PS51352"/>
    </source>
</evidence>
<organism evidence="2 3">
    <name type="scientific">Pedobacter steynii</name>
    <dbReference type="NCBI Taxonomy" id="430522"/>
    <lineage>
        <taxon>Bacteria</taxon>
        <taxon>Pseudomonadati</taxon>
        <taxon>Bacteroidota</taxon>
        <taxon>Sphingobacteriia</taxon>
        <taxon>Sphingobacteriales</taxon>
        <taxon>Sphingobacteriaceae</taxon>
        <taxon>Pedobacter</taxon>
    </lineage>
</organism>
<dbReference type="Pfam" id="PF12543">
    <property type="entry name" value="DUF3738"/>
    <property type="match status" value="1"/>
</dbReference>
<dbReference type="AlphaFoldDB" id="A0A1D7QBL4"/>
<dbReference type="Pfam" id="PF00578">
    <property type="entry name" value="AhpC-TSA"/>
    <property type="match status" value="1"/>
</dbReference>
<feature type="domain" description="Thioredoxin" evidence="1">
    <location>
        <begin position="42"/>
        <end position="186"/>
    </location>
</feature>
<dbReference type="KEGG" id="psty:BFS30_02150"/>
<dbReference type="InterPro" id="IPR036249">
    <property type="entry name" value="Thioredoxin-like_sf"/>
</dbReference>
<dbReference type="Gene3D" id="3.40.30.10">
    <property type="entry name" value="Glutaredoxin"/>
    <property type="match status" value="1"/>
</dbReference>
<dbReference type="InterPro" id="IPR013766">
    <property type="entry name" value="Thioredoxin_domain"/>
</dbReference>
<proteinExistence type="predicted"/>
<evidence type="ECO:0000313" key="2">
    <source>
        <dbReference type="EMBL" id="AOM76072.1"/>
    </source>
</evidence>
<protein>
    <recommendedName>
        <fullName evidence="1">Thioredoxin domain-containing protein</fullName>
    </recommendedName>
</protein>
<dbReference type="InterPro" id="IPR017801">
    <property type="entry name" value="DUF3738"/>
</dbReference>
<name>A0A1D7QBL4_9SPHI</name>
<dbReference type="PROSITE" id="PS51352">
    <property type="entry name" value="THIOREDOXIN_2"/>
    <property type="match status" value="1"/>
</dbReference>
<dbReference type="EMBL" id="CP017141">
    <property type="protein sequence ID" value="AOM76072.1"/>
    <property type="molecule type" value="Genomic_DNA"/>
</dbReference>
<sequence length="475" mass="54389">MIDKKTGLLALILILLMISVDAQQRPSINIWDPPVQKNVRNLGIGDTVPDFRIAKIFNSIKSSASMSEYRDQLVIFDFGNLHCKGCVEALPHLDSLEKRFKNKIKIFWVTPEYKEEVEKFWNRKNNPFTRGNNLSTIVEDSTARAYFKHKSWPHEAWVYKGKLVALTTTQYVNADNIQKVLDGQQINWPVKDDFFTFDGMQAPLFQTDENQINTLPITYAAISDYKEGVNSTGLSGGSGIVRDTNHKTIRAFFLNQPIYNSYFLNWLKLINPGQLVKPSSYGIAPNEIVWEVADQSRYILNPNSAYEAEWIRKNGICFESLNPDTGQTDKEVYQSVIGDLDRLLGLHVRWEKRKEQVLVLTRPLKKANLKSKSKLKENDENFSTKGGIQQFRGTPLSSLAYMLNQIADNPYVFDETQYKEPVDMDLRFSSWKDLPAIRKAIAIYGLNLKEEERLVDKLVFTEINGGLLATKKSIK</sequence>
<dbReference type="GO" id="GO:0016209">
    <property type="term" value="F:antioxidant activity"/>
    <property type="evidence" value="ECO:0007669"/>
    <property type="project" value="InterPro"/>
</dbReference>